<dbReference type="SUPFAM" id="SSF141673">
    <property type="entry name" value="MOSC N-terminal domain-like"/>
    <property type="match status" value="1"/>
</dbReference>
<keyword evidence="3" id="KW-1185">Reference proteome</keyword>
<organism evidence="2 3">
    <name type="scientific">Paraburkholderia lycopersici</name>
    <dbReference type="NCBI Taxonomy" id="416944"/>
    <lineage>
        <taxon>Bacteria</taxon>
        <taxon>Pseudomonadati</taxon>
        <taxon>Pseudomonadota</taxon>
        <taxon>Betaproteobacteria</taxon>
        <taxon>Burkholderiales</taxon>
        <taxon>Burkholderiaceae</taxon>
        <taxon>Paraburkholderia</taxon>
    </lineage>
</organism>
<dbReference type="AlphaFoldDB" id="A0A1G6WIS4"/>
<evidence type="ECO:0000313" key="2">
    <source>
        <dbReference type="EMBL" id="SDD65694.1"/>
    </source>
</evidence>
<evidence type="ECO:0000313" key="3">
    <source>
        <dbReference type="Proteomes" id="UP000198908"/>
    </source>
</evidence>
<proteinExistence type="predicted"/>
<dbReference type="SUPFAM" id="SSF50800">
    <property type="entry name" value="PK beta-barrel domain-like"/>
    <property type="match status" value="1"/>
</dbReference>
<dbReference type="EMBL" id="FMYQ01000023">
    <property type="protein sequence ID" value="SDD65694.1"/>
    <property type="molecule type" value="Genomic_DNA"/>
</dbReference>
<protein>
    <recommendedName>
        <fullName evidence="1">MOSC domain-containing protein</fullName>
    </recommendedName>
</protein>
<dbReference type="InterPro" id="IPR005303">
    <property type="entry name" value="MOCOS_middle"/>
</dbReference>
<name>A0A1G6WIS4_9BURK</name>
<dbReference type="PROSITE" id="PS51340">
    <property type="entry name" value="MOSC"/>
    <property type="match status" value="1"/>
</dbReference>
<accession>A0A1G6WIS4</accession>
<reference evidence="3" key="1">
    <citation type="submission" date="2016-09" db="EMBL/GenBank/DDBJ databases">
        <authorList>
            <person name="Varghese N."/>
            <person name="Submissions S."/>
        </authorList>
    </citation>
    <scope>NUCLEOTIDE SEQUENCE [LARGE SCALE GENOMIC DNA]</scope>
    <source>
        <strain evidence="3">TNe-862</strain>
    </source>
</reference>
<dbReference type="GO" id="GO:0030151">
    <property type="term" value="F:molybdenum ion binding"/>
    <property type="evidence" value="ECO:0007669"/>
    <property type="project" value="InterPro"/>
</dbReference>
<dbReference type="PANTHER" id="PTHR14237">
    <property type="entry name" value="MOLYBDOPTERIN COFACTOR SULFURASE MOSC"/>
    <property type="match status" value="1"/>
</dbReference>
<dbReference type="OrthoDB" id="581532at2"/>
<dbReference type="GO" id="GO:0030170">
    <property type="term" value="F:pyridoxal phosphate binding"/>
    <property type="evidence" value="ECO:0007669"/>
    <property type="project" value="InterPro"/>
</dbReference>
<dbReference type="GO" id="GO:0003824">
    <property type="term" value="F:catalytic activity"/>
    <property type="evidence" value="ECO:0007669"/>
    <property type="project" value="InterPro"/>
</dbReference>
<sequence length="291" mass="31900">MATVRALYVYPVKSCGAIALDRAQIGLEGFEWDRHWMVADEAGRFVTQRQYAAMARIVPAFVDDGVRLTMEGMSEALHLPFAPRGGEARVPASVWDDNFEALDEGDRAAQWFTQAIGVPVRLLRFAHDVTRFASRKWTNGEDAPTQFADGFPILVTSEASLAELNARLVAKGAPPVPMTRFRPNIVVGDVGEAFEEDFIDTLAIESASGGAEIVLRFVKPCSRCPITTIDQKTGERDAQWPAEPLDTLAVFRADPRVDGGLTFGQNAMVVAGAGERLAVGAHAQWEYRFDE</sequence>
<dbReference type="Proteomes" id="UP000198908">
    <property type="component" value="Unassembled WGS sequence"/>
</dbReference>
<feature type="domain" description="MOSC" evidence="1">
    <location>
        <begin position="120"/>
        <end position="286"/>
    </location>
</feature>
<dbReference type="InterPro" id="IPR005302">
    <property type="entry name" value="MoCF_Sase_C"/>
</dbReference>
<evidence type="ECO:0000259" key="1">
    <source>
        <dbReference type="PROSITE" id="PS51340"/>
    </source>
</evidence>
<dbReference type="Pfam" id="PF03476">
    <property type="entry name" value="MOSC_N"/>
    <property type="match status" value="1"/>
</dbReference>
<dbReference type="Pfam" id="PF03473">
    <property type="entry name" value="MOSC"/>
    <property type="match status" value="1"/>
</dbReference>
<dbReference type="RefSeq" id="WP_092001429.1">
    <property type="nucleotide sequence ID" value="NZ_FMYQ01000023.1"/>
</dbReference>
<dbReference type="STRING" id="416944.SAMN05421548_12328"/>
<dbReference type="PANTHER" id="PTHR14237:SF19">
    <property type="entry name" value="MITOCHONDRIAL AMIDOXIME REDUCING COMPONENT 1"/>
    <property type="match status" value="1"/>
</dbReference>
<gene>
    <name evidence="2" type="ORF">SAMN05421548_12328</name>
</gene>
<dbReference type="InterPro" id="IPR011037">
    <property type="entry name" value="Pyrv_Knase-like_insert_dom_sf"/>
</dbReference>